<name>A0A3M5W175_PSESX</name>
<evidence type="ECO:0000313" key="1">
    <source>
        <dbReference type="EMBL" id="RMU64350.1"/>
    </source>
</evidence>
<evidence type="ECO:0000313" key="2">
    <source>
        <dbReference type="Proteomes" id="UP000280395"/>
    </source>
</evidence>
<organism evidence="1 2">
    <name type="scientific">Pseudomonas syringae pv. avii</name>
    <dbReference type="NCBI Taxonomy" id="663959"/>
    <lineage>
        <taxon>Bacteria</taxon>
        <taxon>Pseudomonadati</taxon>
        <taxon>Pseudomonadota</taxon>
        <taxon>Gammaproteobacteria</taxon>
        <taxon>Pseudomonadales</taxon>
        <taxon>Pseudomonadaceae</taxon>
        <taxon>Pseudomonas</taxon>
        <taxon>Pseudomonas syringae</taxon>
    </lineage>
</organism>
<gene>
    <name evidence="1" type="ORF">ALP29_201127</name>
</gene>
<dbReference type="EMBL" id="RBUA01000223">
    <property type="protein sequence ID" value="RMU64350.1"/>
    <property type="molecule type" value="Genomic_DNA"/>
</dbReference>
<accession>A0A3M5W175</accession>
<sequence>MFIEADSDIARSVCDELEFQVYMRQPFFCSFDDRGCQDGWRIFLKENFQGSPACPVFGERNQESGQML</sequence>
<dbReference type="Proteomes" id="UP000280395">
    <property type="component" value="Unassembled WGS sequence"/>
</dbReference>
<dbReference type="AlphaFoldDB" id="A0A3M5W175"/>
<reference evidence="1 2" key="1">
    <citation type="submission" date="2018-08" db="EMBL/GenBank/DDBJ databases">
        <title>Recombination of ecologically and evolutionarily significant loci maintains genetic cohesion in the Pseudomonas syringae species complex.</title>
        <authorList>
            <person name="Dillon M."/>
            <person name="Thakur S."/>
            <person name="Almeida R.N.D."/>
            <person name="Weir B.S."/>
            <person name="Guttman D.S."/>
        </authorList>
    </citation>
    <scope>NUCLEOTIDE SEQUENCE [LARGE SCALE GENOMIC DNA]</scope>
    <source>
        <strain evidence="1 2">ICMP 14479</strain>
    </source>
</reference>
<comment type="caution">
    <text evidence="1">The sequence shown here is derived from an EMBL/GenBank/DDBJ whole genome shotgun (WGS) entry which is preliminary data.</text>
</comment>
<proteinExistence type="predicted"/>
<protein>
    <submittedName>
        <fullName evidence="1">Uncharacterized protein</fullName>
    </submittedName>
</protein>